<protein>
    <submittedName>
        <fullName evidence="1">Uncharacterized protein</fullName>
    </submittedName>
</protein>
<sequence length="85" mass="9821">MKLGSAMDDGHWGHLTLYPTARSTLFLESAKRTGFKSAASRSKLEKGERRRAITDAWSTRDRRTSFQIKTLFEPPIKSWPRYTEC</sequence>
<dbReference type="Proteomes" id="UP000243975">
    <property type="component" value="Unassembled WGS sequence"/>
</dbReference>
<keyword evidence="2" id="KW-1185">Reference proteome</keyword>
<gene>
    <name evidence="1" type="ORF">Ccrd_004240</name>
</gene>
<reference evidence="1 2" key="1">
    <citation type="journal article" date="2016" name="Sci. Rep.">
        <title>The genome sequence of the outbreeding globe artichoke constructed de novo incorporating a phase-aware low-pass sequencing strategy of F1 progeny.</title>
        <authorList>
            <person name="Scaglione D."/>
            <person name="Reyes-Chin-Wo S."/>
            <person name="Acquadro A."/>
            <person name="Froenicke L."/>
            <person name="Portis E."/>
            <person name="Beitel C."/>
            <person name="Tirone M."/>
            <person name="Mauro R."/>
            <person name="Lo Monaco A."/>
            <person name="Mauromicale G."/>
            <person name="Faccioli P."/>
            <person name="Cattivelli L."/>
            <person name="Rieseberg L."/>
            <person name="Michelmore R."/>
            <person name="Lanteri S."/>
        </authorList>
    </citation>
    <scope>NUCLEOTIDE SEQUENCE [LARGE SCALE GENOMIC DNA]</scope>
    <source>
        <strain evidence="1">2C</strain>
    </source>
</reference>
<evidence type="ECO:0000313" key="2">
    <source>
        <dbReference type="Proteomes" id="UP000243975"/>
    </source>
</evidence>
<name>A0A103XMU0_CYNCS</name>
<dbReference type="EMBL" id="LEKV01004617">
    <property type="protein sequence ID" value="KVH93706.1"/>
    <property type="molecule type" value="Genomic_DNA"/>
</dbReference>
<comment type="caution">
    <text evidence="1">The sequence shown here is derived from an EMBL/GenBank/DDBJ whole genome shotgun (WGS) entry which is preliminary data.</text>
</comment>
<proteinExistence type="predicted"/>
<dbReference type="Gramene" id="KVH93706">
    <property type="protein sequence ID" value="KVH93706"/>
    <property type="gene ID" value="Ccrd_004240"/>
</dbReference>
<accession>A0A103XMU0</accession>
<dbReference type="AlphaFoldDB" id="A0A103XMU0"/>
<organism evidence="1 2">
    <name type="scientific">Cynara cardunculus var. scolymus</name>
    <name type="common">Globe artichoke</name>
    <name type="synonym">Cynara scolymus</name>
    <dbReference type="NCBI Taxonomy" id="59895"/>
    <lineage>
        <taxon>Eukaryota</taxon>
        <taxon>Viridiplantae</taxon>
        <taxon>Streptophyta</taxon>
        <taxon>Embryophyta</taxon>
        <taxon>Tracheophyta</taxon>
        <taxon>Spermatophyta</taxon>
        <taxon>Magnoliopsida</taxon>
        <taxon>eudicotyledons</taxon>
        <taxon>Gunneridae</taxon>
        <taxon>Pentapetalae</taxon>
        <taxon>asterids</taxon>
        <taxon>campanulids</taxon>
        <taxon>Asterales</taxon>
        <taxon>Asteraceae</taxon>
        <taxon>Carduoideae</taxon>
        <taxon>Cardueae</taxon>
        <taxon>Carduinae</taxon>
        <taxon>Cynara</taxon>
    </lineage>
</organism>
<evidence type="ECO:0000313" key="1">
    <source>
        <dbReference type="EMBL" id="KVH93706.1"/>
    </source>
</evidence>